<dbReference type="AlphaFoldDB" id="A0A2M4CAX4"/>
<dbReference type="EMBL" id="GGFJ01013268">
    <property type="protein sequence ID" value="MBW62409.1"/>
    <property type="molecule type" value="Transcribed_RNA"/>
</dbReference>
<organism evidence="2">
    <name type="scientific">Anopheles marajoara</name>
    <dbReference type="NCBI Taxonomy" id="58244"/>
    <lineage>
        <taxon>Eukaryota</taxon>
        <taxon>Metazoa</taxon>
        <taxon>Ecdysozoa</taxon>
        <taxon>Arthropoda</taxon>
        <taxon>Hexapoda</taxon>
        <taxon>Insecta</taxon>
        <taxon>Pterygota</taxon>
        <taxon>Neoptera</taxon>
        <taxon>Endopterygota</taxon>
        <taxon>Diptera</taxon>
        <taxon>Nematocera</taxon>
        <taxon>Culicoidea</taxon>
        <taxon>Culicidae</taxon>
        <taxon>Anophelinae</taxon>
        <taxon>Anopheles</taxon>
    </lineage>
</organism>
<keyword evidence="1" id="KW-0732">Signal</keyword>
<sequence>MGFSLWLLYGASLYHITLVGSRSCSVCLSCCLETLEHRLCVAPNSLIRMLRAPRGGMMMMCPFVDLFRSLVHFCIGWLVWCVVA</sequence>
<accession>A0A2M4CAX4</accession>
<feature type="signal peptide" evidence="1">
    <location>
        <begin position="1"/>
        <end position="21"/>
    </location>
</feature>
<protein>
    <submittedName>
        <fullName evidence="2">Putative secreted protein</fullName>
    </submittedName>
</protein>
<reference evidence="2" key="1">
    <citation type="submission" date="2018-01" db="EMBL/GenBank/DDBJ databases">
        <title>An insight into the sialome of Amazonian anophelines.</title>
        <authorList>
            <person name="Ribeiro J.M."/>
            <person name="Scarpassa V."/>
            <person name="Calvo E."/>
        </authorList>
    </citation>
    <scope>NUCLEOTIDE SEQUENCE</scope>
    <source>
        <tissue evidence="2">Salivary glands</tissue>
    </source>
</reference>
<evidence type="ECO:0000256" key="1">
    <source>
        <dbReference type="SAM" id="SignalP"/>
    </source>
</evidence>
<proteinExistence type="predicted"/>
<name>A0A2M4CAX4_9DIPT</name>
<feature type="chain" id="PRO_5014630303" evidence="1">
    <location>
        <begin position="22"/>
        <end position="84"/>
    </location>
</feature>
<evidence type="ECO:0000313" key="2">
    <source>
        <dbReference type="EMBL" id="MBW62409.1"/>
    </source>
</evidence>